<dbReference type="GO" id="GO:0006313">
    <property type="term" value="P:DNA transposition"/>
    <property type="evidence" value="ECO:0007669"/>
    <property type="project" value="InterPro"/>
</dbReference>
<organism evidence="2 3">
    <name type="scientific">Vineibacter terrae</name>
    <dbReference type="NCBI Taxonomy" id="2586908"/>
    <lineage>
        <taxon>Bacteria</taxon>
        <taxon>Pseudomonadati</taxon>
        <taxon>Pseudomonadota</taxon>
        <taxon>Alphaproteobacteria</taxon>
        <taxon>Hyphomicrobiales</taxon>
        <taxon>Vineibacter</taxon>
    </lineage>
</organism>
<evidence type="ECO:0000313" key="3">
    <source>
        <dbReference type="Proteomes" id="UP000321638"/>
    </source>
</evidence>
<reference evidence="2 3" key="1">
    <citation type="submission" date="2019-06" db="EMBL/GenBank/DDBJ databases">
        <title>New taxonomy in bacterial strain CC-CFT640, isolated from vineyard.</title>
        <authorList>
            <person name="Lin S.-Y."/>
            <person name="Tsai C.-F."/>
            <person name="Young C.-C."/>
        </authorList>
    </citation>
    <scope>NUCLEOTIDE SEQUENCE [LARGE SCALE GENOMIC DNA]</scope>
    <source>
        <strain evidence="2 3">CC-CFT640</strain>
    </source>
</reference>
<dbReference type="PANTHER" id="PTHR34614:SF2">
    <property type="entry name" value="TRANSPOSASE IS4-LIKE DOMAIN-CONTAINING PROTEIN"/>
    <property type="match status" value="1"/>
</dbReference>
<dbReference type="GO" id="GO:0003677">
    <property type="term" value="F:DNA binding"/>
    <property type="evidence" value="ECO:0007669"/>
    <property type="project" value="InterPro"/>
</dbReference>
<protein>
    <submittedName>
        <fullName evidence="2">IS1634 family transposase</fullName>
    </submittedName>
</protein>
<comment type="caution">
    <text evidence="2">The sequence shown here is derived from an EMBL/GenBank/DDBJ whole genome shotgun (WGS) entry which is preliminary data.</text>
</comment>
<evidence type="ECO:0000313" key="2">
    <source>
        <dbReference type="EMBL" id="TXL69089.1"/>
    </source>
</evidence>
<dbReference type="AlphaFoldDB" id="A0A5C8P7Y0"/>
<dbReference type="OrthoDB" id="8257391at2"/>
<name>A0A5C8P7Y0_9HYPH</name>
<dbReference type="Pfam" id="PF01609">
    <property type="entry name" value="DDE_Tnp_1"/>
    <property type="match status" value="1"/>
</dbReference>
<dbReference type="RefSeq" id="WP_147852680.1">
    <property type="nucleotide sequence ID" value="NZ_VDUZ01000113.1"/>
</dbReference>
<dbReference type="EMBL" id="VDUZ01000113">
    <property type="protein sequence ID" value="TXL69089.1"/>
    <property type="molecule type" value="Genomic_DNA"/>
</dbReference>
<dbReference type="InterPro" id="IPR047654">
    <property type="entry name" value="IS1634_transpos"/>
</dbReference>
<dbReference type="NCBIfam" id="NF033559">
    <property type="entry name" value="transpos_IS1634"/>
    <property type="match status" value="1"/>
</dbReference>
<proteinExistence type="predicted"/>
<dbReference type="Proteomes" id="UP000321638">
    <property type="component" value="Unassembled WGS sequence"/>
</dbReference>
<evidence type="ECO:0000259" key="1">
    <source>
        <dbReference type="Pfam" id="PF01609"/>
    </source>
</evidence>
<dbReference type="InterPro" id="IPR002559">
    <property type="entry name" value="Transposase_11"/>
</dbReference>
<feature type="non-terminal residue" evidence="2">
    <location>
        <position position="479"/>
    </location>
</feature>
<accession>A0A5C8P7Y0</accession>
<sequence length="479" mass="52572">MYVTHVPNRSSPPAILLRESYRDGERVRTRTLANLSSWPPAKIAALQAVLRGQAVAPSALVIRRSLPHGHVAAVLGTARRIGLDRLLGQADARPATLALAMIVARVIDPASKLATAAQLAPDTATSTLGELLDLGSLDQDDLYAALDWLVAQQARIEAALARRHLREGTLVLYDVTSSYLEGRHCELARHGYSRDGKRDKLQIVFGLICTAAGCPLAVEVFEGNTADPATLASQIAKLKQRFGLQRVVLVGDRGMITAARIEETLRPAGLDWITTLRAPQIQALAGDGGPLQLSLFDQRDMAEITSPDFPGERLIVCRNPLLAAERARKRQDLLRATEAELARIVAATRRARKPLRGRDKIGLRVGAVLDHRHMAKHFVLTITDDGFSFSRNLDGIAAEAALDGIYVLRTALPAQTLDAAATVRAYKGLAHAERAFRSLKISDLEVRPIYHRRARRVRAHVFLCMLAYHIEWHMRARLA</sequence>
<dbReference type="PANTHER" id="PTHR34614">
    <property type="match status" value="1"/>
</dbReference>
<keyword evidence="3" id="KW-1185">Reference proteome</keyword>
<feature type="domain" description="Transposase IS4-like" evidence="1">
    <location>
        <begin position="170"/>
        <end position="468"/>
    </location>
</feature>
<gene>
    <name evidence="2" type="ORF">FHP25_40340</name>
</gene>
<dbReference type="GO" id="GO:0004803">
    <property type="term" value="F:transposase activity"/>
    <property type="evidence" value="ECO:0007669"/>
    <property type="project" value="InterPro"/>
</dbReference>